<evidence type="ECO:0000259" key="6">
    <source>
        <dbReference type="Pfam" id="PF02826"/>
    </source>
</evidence>
<dbReference type="InterPro" id="IPR036291">
    <property type="entry name" value="NAD(P)-bd_dom_sf"/>
</dbReference>
<evidence type="ECO:0000256" key="4">
    <source>
        <dbReference type="RuleBase" id="RU003719"/>
    </source>
</evidence>
<evidence type="ECO:0000313" key="8">
    <source>
        <dbReference type="Proteomes" id="UP000178774"/>
    </source>
</evidence>
<dbReference type="InterPro" id="IPR006139">
    <property type="entry name" value="D-isomer_2_OHA_DH_cat_dom"/>
</dbReference>
<dbReference type="PANTHER" id="PTHR10996:SF178">
    <property type="entry name" value="2-HYDROXYACID DEHYDROGENASE YGL185C-RELATED"/>
    <property type="match status" value="1"/>
</dbReference>
<dbReference type="InterPro" id="IPR006140">
    <property type="entry name" value="D-isomer_DH_NAD-bd"/>
</dbReference>
<evidence type="ECO:0000256" key="2">
    <source>
        <dbReference type="ARBA" id="ARBA00023002"/>
    </source>
</evidence>
<organism evidence="7 8">
    <name type="scientific">Candidatus Staskawiczbacteria bacterium RIFCSPHIGHO2_01_FULL_41_41</name>
    <dbReference type="NCBI Taxonomy" id="1802203"/>
    <lineage>
        <taxon>Bacteria</taxon>
        <taxon>Candidatus Staskawicziibacteriota</taxon>
    </lineage>
</organism>
<comment type="similarity">
    <text evidence="1 4">Belongs to the D-isomer specific 2-hydroxyacid dehydrogenase family.</text>
</comment>
<evidence type="ECO:0000259" key="5">
    <source>
        <dbReference type="Pfam" id="PF00389"/>
    </source>
</evidence>
<dbReference type="GO" id="GO:0005829">
    <property type="term" value="C:cytosol"/>
    <property type="evidence" value="ECO:0007669"/>
    <property type="project" value="TreeGrafter"/>
</dbReference>
<dbReference type="CDD" id="cd05301">
    <property type="entry name" value="GDH"/>
    <property type="match status" value="1"/>
</dbReference>
<keyword evidence="3" id="KW-0520">NAD</keyword>
<dbReference type="InterPro" id="IPR050223">
    <property type="entry name" value="D-isomer_2-hydroxyacid_DH"/>
</dbReference>
<sequence>MKRIFITRRLPPIAKELLGKHFQVDSSEENAPLPLVKLKEITSNYDGILTTVSEKMTADILNNSSVQVISNYAVGLDNIDLAAAQSKGISIYNTPNVVTESTADLTLALLLAWTRKIHSARDFIYQDKWKSWDPELFLGEELSGKTLGIIGFGKIGRAVAKRALGFGLQVIYYNRSTPPADEPIPVAIQQVELPFLLNNADYISLHLPLTKETKHFIGKKEFLQMQKKPVLINMARGGVVHTDDLVEALQKGFIRGACLDVTDPEPLPASHPLCKKDNCLIIPHIGTATKECRSMMARRAAENIIDHFKDSVK</sequence>
<comment type="caution">
    <text evidence="7">The sequence shown here is derived from an EMBL/GenBank/DDBJ whole genome shotgun (WGS) entry which is preliminary data.</text>
</comment>
<dbReference type="FunFam" id="3.40.50.720:FF:000203">
    <property type="entry name" value="D-3-phosphoglycerate dehydrogenase (SerA)"/>
    <property type="match status" value="1"/>
</dbReference>
<dbReference type="EMBL" id="MHOP01000024">
    <property type="protein sequence ID" value="OGZ65291.1"/>
    <property type="molecule type" value="Genomic_DNA"/>
</dbReference>
<dbReference type="SUPFAM" id="SSF52283">
    <property type="entry name" value="Formate/glycerate dehydrogenase catalytic domain-like"/>
    <property type="match status" value="1"/>
</dbReference>
<feature type="domain" description="D-isomer specific 2-hydroxyacid dehydrogenase NAD-binding" evidence="6">
    <location>
        <begin position="107"/>
        <end position="286"/>
    </location>
</feature>
<dbReference type="GO" id="GO:0051287">
    <property type="term" value="F:NAD binding"/>
    <property type="evidence" value="ECO:0007669"/>
    <property type="project" value="InterPro"/>
</dbReference>
<dbReference type="GO" id="GO:0030267">
    <property type="term" value="F:glyoxylate reductase (NADPH) activity"/>
    <property type="evidence" value="ECO:0007669"/>
    <property type="project" value="TreeGrafter"/>
</dbReference>
<accession>A0A1G2HST7</accession>
<dbReference type="Pfam" id="PF00389">
    <property type="entry name" value="2-Hacid_dh"/>
    <property type="match status" value="1"/>
</dbReference>
<dbReference type="AlphaFoldDB" id="A0A1G2HST7"/>
<protein>
    <recommendedName>
        <fullName evidence="9">D-glycerate dehydrogenase</fullName>
    </recommendedName>
</protein>
<dbReference type="Pfam" id="PF02826">
    <property type="entry name" value="2-Hacid_dh_C"/>
    <property type="match status" value="1"/>
</dbReference>
<evidence type="ECO:0000256" key="1">
    <source>
        <dbReference type="ARBA" id="ARBA00005854"/>
    </source>
</evidence>
<dbReference type="InterPro" id="IPR029752">
    <property type="entry name" value="D-isomer_DH_CS1"/>
</dbReference>
<dbReference type="Proteomes" id="UP000178774">
    <property type="component" value="Unassembled WGS sequence"/>
</dbReference>
<keyword evidence="2 4" id="KW-0560">Oxidoreductase</keyword>
<evidence type="ECO:0000313" key="7">
    <source>
        <dbReference type="EMBL" id="OGZ65291.1"/>
    </source>
</evidence>
<dbReference type="Gene3D" id="3.40.50.720">
    <property type="entry name" value="NAD(P)-binding Rossmann-like Domain"/>
    <property type="match status" value="2"/>
</dbReference>
<name>A0A1G2HST7_9BACT</name>
<feature type="domain" description="D-isomer specific 2-hydroxyacid dehydrogenase catalytic" evidence="5">
    <location>
        <begin position="4"/>
        <end position="310"/>
    </location>
</feature>
<dbReference type="SUPFAM" id="SSF51735">
    <property type="entry name" value="NAD(P)-binding Rossmann-fold domains"/>
    <property type="match status" value="1"/>
</dbReference>
<evidence type="ECO:0000256" key="3">
    <source>
        <dbReference type="ARBA" id="ARBA00023027"/>
    </source>
</evidence>
<dbReference type="GO" id="GO:0016618">
    <property type="term" value="F:hydroxypyruvate reductase [NAD(P)H] activity"/>
    <property type="evidence" value="ECO:0007669"/>
    <property type="project" value="TreeGrafter"/>
</dbReference>
<dbReference type="PANTHER" id="PTHR10996">
    <property type="entry name" value="2-HYDROXYACID DEHYDROGENASE-RELATED"/>
    <property type="match status" value="1"/>
</dbReference>
<proteinExistence type="inferred from homology"/>
<dbReference type="PROSITE" id="PS00065">
    <property type="entry name" value="D_2_HYDROXYACID_DH_1"/>
    <property type="match status" value="1"/>
</dbReference>
<evidence type="ECO:0008006" key="9">
    <source>
        <dbReference type="Google" id="ProtNLM"/>
    </source>
</evidence>
<reference evidence="7 8" key="1">
    <citation type="journal article" date="2016" name="Nat. Commun.">
        <title>Thousands of microbial genomes shed light on interconnected biogeochemical processes in an aquifer system.</title>
        <authorList>
            <person name="Anantharaman K."/>
            <person name="Brown C.T."/>
            <person name="Hug L.A."/>
            <person name="Sharon I."/>
            <person name="Castelle C.J."/>
            <person name="Probst A.J."/>
            <person name="Thomas B.C."/>
            <person name="Singh A."/>
            <person name="Wilkins M.J."/>
            <person name="Karaoz U."/>
            <person name="Brodie E.L."/>
            <person name="Williams K.H."/>
            <person name="Hubbard S.S."/>
            <person name="Banfield J.F."/>
        </authorList>
    </citation>
    <scope>NUCLEOTIDE SEQUENCE [LARGE SCALE GENOMIC DNA]</scope>
</reference>
<gene>
    <name evidence="7" type="ORF">A2822_04500</name>
</gene>